<feature type="transmembrane region" description="Helical" evidence="6">
    <location>
        <begin position="98"/>
        <end position="119"/>
    </location>
</feature>
<dbReference type="PANTHER" id="PTHR43124:SF3">
    <property type="entry name" value="CHLORAMPHENICOL EFFLUX PUMP RV0191"/>
    <property type="match status" value="1"/>
</dbReference>
<dbReference type="RefSeq" id="WP_368499472.1">
    <property type="nucleotide sequence ID" value="NZ_CP162511.1"/>
</dbReference>
<keyword evidence="4 6" id="KW-1133">Transmembrane helix</keyword>
<proteinExistence type="predicted"/>
<feature type="transmembrane region" description="Helical" evidence="6">
    <location>
        <begin position="233"/>
        <end position="254"/>
    </location>
</feature>
<evidence type="ECO:0000256" key="1">
    <source>
        <dbReference type="ARBA" id="ARBA00004651"/>
    </source>
</evidence>
<feature type="transmembrane region" description="Helical" evidence="6">
    <location>
        <begin position="289"/>
        <end position="307"/>
    </location>
</feature>
<dbReference type="SUPFAM" id="SSF103473">
    <property type="entry name" value="MFS general substrate transporter"/>
    <property type="match status" value="1"/>
</dbReference>
<dbReference type="AlphaFoldDB" id="A0AB39BLR3"/>
<feature type="transmembrane region" description="Helical" evidence="6">
    <location>
        <begin position="155"/>
        <end position="178"/>
    </location>
</feature>
<dbReference type="InterPro" id="IPR011701">
    <property type="entry name" value="MFS"/>
</dbReference>
<feature type="transmembrane region" description="Helical" evidence="6">
    <location>
        <begin position="31"/>
        <end position="62"/>
    </location>
</feature>
<dbReference type="InterPro" id="IPR036259">
    <property type="entry name" value="MFS_trans_sf"/>
</dbReference>
<feature type="transmembrane region" description="Helical" evidence="6">
    <location>
        <begin position="328"/>
        <end position="347"/>
    </location>
</feature>
<dbReference type="InterPro" id="IPR020846">
    <property type="entry name" value="MFS_dom"/>
</dbReference>
<dbReference type="PROSITE" id="PS50850">
    <property type="entry name" value="MFS"/>
    <property type="match status" value="1"/>
</dbReference>
<feature type="domain" description="Major facilitator superfamily (MFS) profile" evidence="7">
    <location>
        <begin position="1"/>
        <end position="377"/>
    </location>
</feature>
<protein>
    <submittedName>
        <fullName evidence="8">MFS transporter</fullName>
    </submittedName>
</protein>
<accession>A0AB39BLR3</accession>
<keyword evidence="3 6" id="KW-0812">Transmembrane</keyword>
<evidence type="ECO:0000256" key="6">
    <source>
        <dbReference type="SAM" id="Phobius"/>
    </source>
</evidence>
<reference evidence="8" key="1">
    <citation type="submission" date="2024-05" db="EMBL/GenBank/DDBJ databases">
        <title>Herbiconiux sp. A18JL235.</title>
        <authorList>
            <person name="Zhang G."/>
        </authorList>
    </citation>
    <scope>NUCLEOTIDE SEQUENCE</scope>
    <source>
        <strain evidence="8">A18JL235</strain>
    </source>
</reference>
<evidence type="ECO:0000256" key="5">
    <source>
        <dbReference type="ARBA" id="ARBA00023136"/>
    </source>
</evidence>
<sequence length="387" mass="39883">MSMNPVRSRAIRTSATLLSGPVELLDFLVPLWAGAMLGLGAPVIGWLVAAELVVSVLVRPLAGYLADTRPRSRVAAVGAFVFSLSCLIYAGASTPAMAFVAAVLGGIAGPLFWISLRAIAAEYLADNSGTFAGLMSAEALGSWIFWGPAMVLLGAFGYSAVFIGLAVAAVAAGARLMLTPKEPLVVRAELVGGIREHVRRLAPLMTIGGFVTAAEAGVGLALLLQLQAAGLEVWQIALVYLPGGIALTVLPRPLHAVVERWGRKPAYVAASLATAVSTAALAFSPPVILIAALWIIMSASLAVLYPLQKTLVSEASGDRVARGMSLQANADTIGAAVGVVAVGAIVADGRWAPAFIACAIIILCGAALAPWVIDRTGQEYRKEAARG</sequence>
<feature type="transmembrane region" description="Helical" evidence="6">
    <location>
        <begin position="353"/>
        <end position="373"/>
    </location>
</feature>
<evidence type="ECO:0000259" key="7">
    <source>
        <dbReference type="PROSITE" id="PS50850"/>
    </source>
</evidence>
<evidence type="ECO:0000256" key="4">
    <source>
        <dbReference type="ARBA" id="ARBA00022989"/>
    </source>
</evidence>
<evidence type="ECO:0000313" key="8">
    <source>
        <dbReference type="EMBL" id="XDI07098.1"/>
    </source>
</evidence>
<comment type="subcellular location">
    <subcellularLocation>
        <location evidence="1">Cell membrane</location>
        <topology evidence="1">Multi-pass membrane protein</topology>
    </subcellularLocation>
</comment>
<dbReference type="EMBL" id="CP162511">
    <property type="protein sequence ID" value="XDI07098.1"/>
    <property type="molecule type" value="Genomic_DNA"/>
</dbReference>
<evidence type="ECO:0000256" key="3">
    <source>
        <dbReference type="ARBA" id="ARBA00022692"/>
    </source>
</evidence>
<dbReference type="PANTHER" id="PTHR43124">
    <property type="entry name" value="PURINE EFFLUX PUMP PBUE"/>
    <property type="match status" value="1"/>
</dbReference>
<dbReference type="GO" id="GO:0005886">
    <property type="term" value="C:plasma membrane"/>
    <property type="evidence" value="ECO:0007669"/>
    <property type="project" value="UniProtKB-SubCell"/>
</dbReference>
<dbReference type="GO" id="GO:0022857">
    <property type="term" value="F:transmembrane transporter activity"/>
    <property type="evidence" value="ECO:0007669"/>
    <property type="project" value="InterPro"/>
</dbReference>
<keyword evidence="5 6" id="KW-0472">Membrane</keyword>
<dbReference type="InterPro" id="IPR050189">
    <property type="entry name" value="MFS_Efflux_Transporters"/>
</dbReference>
<organism evidence="8">
    <name type="scientific">Herbiconiux sp. A18JL235</name>
    <dbReference type="NCBI Taxonomy" id="3152363"/>
    <lineage>
        <taxon>Bacteria</taxon>
        <taxon>Bacillati</taxon>
        <taxon>Actinomycetota</taxon>
        <taxon>Actinomycetes</taxon>
        <taxon>Micrococcales</taxon>
        <taxon>Microbacteriaceae</taxon>
        <taxon>Herbiconiux</taxon>
    </lineage>
</organism>
<dbReference type="Pfam" id="PF07690">
    <property type="entry name" value="MFS_1"/>
    <property type="match status" value="2"/>
</dbReference>
<dbReference type="Gene3D" id="1.20.1250.20">
    <property type="entry name" value="MFS general substrate transporter like domains"/>
    <property type="match status" value="2"/>
</dbReference>
<name>A0AB39BLR3_9MICO</name>
<feature type="transmembrane region" description="Helical" evidence="6">
    <location>
        <begin position="204"/>
        <end position="227"/>
    </location>
</feature>
<feature type="transmembrane region" description="Helical" evidence="6">
    <location>
        <begin position="74"/>
        <end position="92"/>
    </location>
</feature>
<feature type="transmembrane region" description="Helical" evidence="6">
    <location>
        <begin position="266"/>
        <end position="283"/>
    </location>
</feature>
<evidence type="ECO:0000256" key="2">
    <source>
        <dbReference type="ARBA" id="ARBA00022475"/>
    </source>
</evidence>
<keyword evidence="2" id="KW-1003">Cell membrane</keyword>
<gene>
    <name evidence="8" type="ORF">ABFY20_08365</name>
</gene>